<evidence type="ECO:0000313" key="7">
    <source>
        <dbReference type="RefSeq" id="XP_017690705.1"/>
    </source>
</evidence>
<evidence type="ECO:0000313" key="5">
    <source>
        <dbReference type="RefSeq" id="XP_017690703.1"/>
    </source>
</evidence>
<keyword evidence="3" id="KW-1185">Reference proteome</keyword>
<dbReference type="RefSeq" id="XP_017690705.1">
    <property type="nucleotide sequence ID" value="XM_017835216.1"/>
</dbReference>
<dbReference type="RefSeq" id="XP_017690702.1">
    <property type="nucleotide sequence ID" value="XM_017835213.1"/>
</dbReference>
<dbReference type="RefSeq" id="XP_017690703.1">
    <property type="nucleotide sequence ID" value="XM_017835214.1"/>
</dbReference>
<accession>A0A6J0IXD9</accession>
<proteinExistence type="predicted"/>
<dbReference type="GeneID" id="108507333"/>
<feature type="chain" id="PRO_5044637506" evidence="2">
    <location>
        <begin position="18"/>
        <end position="327"/>
    </location>
</feature>
<name>A0A6J0IXD9_9PASS</name>
<protein>
    <submittedName>
        <fullName evidence="4 5">Inositol 1,4,5-trisphosphate receptor-interacting protein-like 1</fullName>
    </submittedName>
</protein>
<dbReference type="AlphaFoldDB" id="A0A6J0IXD9"/>
<keyword evidence="2" id="KW-0732">Signal</keyword>
<evidence type="ECO:0000256" key="2">
    <source>
        <dbReference type="SAM" id="SignalP"/>
    </source>
</evidence>
<dbReference type="PANTHER" id="PTHR10656">
    <property type="entry name" value="CELL FATE DETERMINING PROTEIN MAB21-RELATED"/>
    <property type="match status" value="1"/>
</dbReference>
<evidence type="ECO:0000313" key="3">
    <source>
        <dbReference type="Proteomes" id="UP000504624"/>
    </source>
</evidence>
<organism evidence="3 6">
    <name type="scientific">Lepidothrix coronata</name>
    <name type="common">blue-crowned manakin</name>
    <dbReference type="NCBI Taxonomy" id="321398"/>
    <lineage>
        <taxon>Eukaryota</taxon>
        <taxon>Metazoa</taxon>
        <taxon>Chordata</taxon>
        <taxon>Craniata</taxon>
        <taxon>Vertebrata</taxon>
        <taxon>Euteleostomi</taxon>
        <taxon>Archelosauria</taxon>
        <taxon>Archosauria</taxon>
        <taxon>Dinosauria</taxon>
        <taxon>Saurischia</taxon>
        <taxon>Theropoda</taxon>
        <taxon>Coelurosauria</taxon>
        <taxon>Aves</taxon>
        <taxon>Neognathae</taxon>
        <taxon>Neoaves</taxon>
        <taxon>Telluraves</taxon>
        <taxon>Australaves</taxon>
        <taxon>Passeriformes</taxon>
        <taxon>Pipridae</taxon>
        <taxon>Lepidothrix</taxon>
    </lineage>
</organism>
<reference evidence="4 5" key="1">
    <citation type="submission" date="2025-04" db="UniProtKB">
        <authorList>
            <consortium name="RefSeq"/>
        </authorList>
    </citation>
    <scope>IDENTIFICATION</scope>
</reference>
<feature type="region of interest" description="Disordered" evidence="1">
    <location>
        <begin position="95"/>
        <end position="116"/>
    </location>
</feature>
<dbReference type="RefSeq" id="XP_017690704.1">
    <property type="nucleotide sequence ID" value="XM_017835215.1"/>
</dbReference>
<sequence>MAVAITLLLAVVAILLGKMHDLIVSVATAQWMKLHEVFLHPVMTWLWQDVKLTSPLEEASLLPKLQRWPFCTAAAAVLAEICWVAWQMHLASRSCPEQDSSSSEEEEDDSEKKDLKGRHPSVRMFSVHNVLPTQELSEMCRDVQKLVRDLLRVCRVICKKTSMPEMHPAIGKDGIHESWNVFEDRIMYLLVVFLQPPPGYSFRLELYGGMHLPERCCNIRVVLECTCSGTGDMFCFLHPSDNNQSSHLLSTLCTGSYLDVEEIACWLQNLVGSAWESLPQWHDWELRVLPSPHSCRLLLTGPSEVQLCVVLMFAVQQGSPGTFLVLQ</sequence>
<evidence type="ECO:0000313" key="6">
    <source>
        <dbReference type="RefSeq" id="XP_017690704.1"/>
    </source>
</evidence>
<gene>
    <name evidence="4 5 6 7" type="primary">LOC108507333</name>
</gene>
<dbReference type="PANTHER" id="PTHR10656:SF40">
    <property type="entry name" value="INOSITOL 1,4,5-TRISPHOSPHATE RECEPTOR-INTERACTING PROTEIN-LIKE 1"/>
    <property type="match status" value="1"/>
</dbReference>
<dbReference type="Proteomes" id="UP000504624">
    <property type="component" value="Unplaced"/>
</dbReference>
<evidence type="ECO:0000313" key="4">
    <source>
        <dbReference type="RefSeq" id="XP_017690702.1"/>
    </source>
</evidence>
<dbReference type="GO" id="GO:0016020">
    <property type="term" value="C:membrane"/>
    <property type="evidence" value="ECO:0007669"/>
    <property type="project" value="TreeGrafter"/>
</dbReference>
<dbReference type="OrthoDB" id="9390510at2759"/>
<feature type="signal peptide" evidence="2">
    <location>
        <begin position="1"/>
        <end position="17"/>
    </location>
</feature>
<evidence type="ECO:0000256" key="1">
    <source>
        <dbReference type="SAM" id="MobiDB-lite"/>
    </source>
</evidence>